<dbReference type="STRING" id="39966.A0A369JNB0"/>
<dbReference type="GO" id="GO:0045259">
    <property type="term" value="C:proton-transporting ATP synthase complex"/>
    <property type="evidence" value="ECO:0007669"/>
    <property type="project" value="UniProtKB-KW"/>
</dbReference>
<dbReference type="Proteomes" id="UP000076154">
    <property type="component" value="Unassembled WGS sequence"/>
</dbReference>
<comment type="subcellular location">
    <subcellularLocation>
        <location evidence="1">Mitochondrion membrane</location>
    </subcellularLocation>
</comment>
<gene>
    <name evidence="10" type="primary">ATP20</name>
    <name evidence="10" type="ORF">Hypma_011945</name>
</gene>
<dbReference type="GO" id="GO:0031966">
    <property type="term" value="C:mitochondrial membrane"/>
    <property type="evidence" value="ECO:0007669"/>
    <property type="project" value="UniProtKB-SubCell"/>
</dbReference>
<dbReference type="OrthoDB" id="437at2759"/>
<sequence>MRPVLPATVLRRTVLRQRQSPFTATRFASSNTNASVEATQKKAQEALASAQQTAGRVWESTKKLWEPAGQKFGQLLGSYKQPLQYNLAVTREVLKQIYVAEGLQPPTLAAVREAYATIWTRAISPAYWRGIAQSGELVKVGIYGVEAYTIFKVGEIVGRRSLVGYDLH</sequence>
<dbReference type="GO" id="GO:0015986">
    <property type="term" value="P:proton motive force-driven ATP synthesis"/>
    <property type="evidence" value="ECO:0007669"/>
    <property type="project" value="InterPro"/>
</dbReference>
<protein>
    <submittedName>
        <fullName evidence="10">ATP synthase subunit g, mitochondrial</fullName>
    </submittedName>
</protein>
<evidence type="ECO:0000256" key="7">
    <source>
        <dbReference type="ARBA" id="ARBA00023128"/>
    </source>
</evidence>
<evidence type="ECO:0000256" key="4">
    <source>
        <dbReference type="ARBA" id="ARBA00022547"/>
    </source>
</evidence>
<keyword evidence="7" id="KW-0496">Mitochondrion</keyword>
<reference evidence="10" key="1">
    <citation type="submission" date="2018-04" db="EMBL/GenBank/DDBJ databases">
        <title>Whole genome sequencing of Hypsizygus marmoreus.</title>
        <authorList>
            <person name="Choi I.-G."/>
            <person name="Min B."/>
            <person name="Kim J.-G."/>
            <person name="Kim S."/>
            <person name="Oh Y.-L."/>
            <person name="Kong W.-S."/>
            <person name="Park H."/>
            <person name="Jeong J."/>
            <person name="Song E.-S."/>
        </authorList>
    </citation>
    <scope>NUCLEOTIDE SEQUENCE [LARGE SCALE GENOMIC DNA]</scope>
    <source>
        <strain evidence="10">51987-8</strain>
    </source>
</reference>
<proteinExistence type="inferred from homology"/>
<evidence type="ECO:0000256" key="1">
    <source>
        <dbReference type="ARBA" id="ARBA00004325"/>
    </source>
</evidence>
<dbReference type="InterPro" id="IPR006808">
    <property type="entry name" value="ATP_synth_F0_gsu_mt"/>
</dbReference>
<dbReference type="Pfam" id="PF04718">
    <property type="entry name" value="ATP-synt_G"/>
    <property type="match status" value="1"/>
</dbReference>
<accession>A0A369JNB0</accession>
<evidence type="ECO:0000256" key="5">
    <source>
        <dbReference type="ARBA" id="ARBA00022781"/>
    </source>
</evidence>
<keyword evidence="6" id="KW-0406">Ion transport</keyword>
<keyword evidence="8" id="KW-0472">Membrane</keyword>
<keyword evidence="3" id="KW-0813">Transport</keyword>
<dbReference type="GO" id="GO:0015078">
    <property type="term" value="F:proton transmembrane transporter activity"/>
    <property type="evidence" value="ECO:0007669"/>
    <property type="project" value="InterPro"/>
</dbReference>
<comment type="caution">
    <text evidence="10">The sequence shown here is derived from an EMBL/GenBank/DDBJ whole genome shotgun (WGS) entry which is preliminary data.</text>
</comment>
<evidence type="ECO:0000313" key="10">
    <source>
        <dbReference type="EMBL" id="RDB20874.1"/>
    </source>
</evidence>
<comment type="similarity">
    <text evidence="2">Belongs to the ATPase g subunit family.</text>
</comment>
<evidence type="ECO:0000256" key="3">
    <source>
        <dbReference type="ARBA" id="ARBA00022448"/>
    </source>
</evidence>
<keyword evidence="9" id="KW-0066">ATP synthesis</keyword>
<dbReference type="EMBL" id="LUEZ02000056">
    <property type="protein sequence ID" value="RDB20874.1"/>
    <property type="molecule type" value="Genomic_DNA"/>
</dbReference>
<keyword evidence="11" id="KW-1185">Reference proteome</keyword>
<dbReference type="AlphaFoldDB" id="A0A369JNB0"/>
<evidence type="ECO:0000256" key="2">
    <source>
        <dbReference type="ARBA" id="ARBA00005699"/>
    </source>
</evidence>
<evidence type="ECO:0000256" key="9">
    <source>
        <dbReference type="ARBA" id="ARBA00023310"/>
    </source>
</evidence>
<evidence type="ECO:0000313" key="11">
    <source>
        <dbReference type="Proteomes" id="UP000076154"/>
    </source>
</evidence>
<keyword evidence="5" id="KW-0375">Hydrogen ion transport</keyword>
<keyword evidence="4" id="KW-0138">CF(0)</keyword>
<dbReference type="InParanoid" id="A0A369JNB0"/>
<organism evidence="10 11">
    <name type="scientific">Hypsizygus marmoreus</name>
    <name type="common">White beech mushroom</name>
    <name type="synonym">Agaricus marmoreus</name>
    <dbReference type="NCBI Taxonomy" id="39966"/>
    <lineage>
        <taxon>Eukaryota</taxon>
        <taxon>Fungi</taxon>
        <taxon>Dikarya</taxon>
        <taxon>Basidiomycota</taxon>
        <taxon>Agaricomycotina</taxon>
        <taxon>Agaricomycetes</taxon>
        <taxon>Agaricomycetidae</taxon>
        <taxon>Agaricales</taxon>
        <taxon>Tricholomatineae</taxon>
        <taxon>Lyophyllaceae</taxon>
        <taxon>Hypsizygus</taxon>
    </lineage>
</organism>
<evidence type="ECO:0000256" key="6">
    <source>
        <dbReference type="ARBA" id="ARBA00023065"/>
    </source>
</evidence>
<name>A0A369JNB0_HYPMA</name>
<evidence type="ECO:0000256" key="8">
    <source>
        <dbReference type="ARBA" id="ARBA00023136"/>
    </source>
</evidence>
<dbReference type="FunCoup" id="A0A369JNB0">
    <property type="interactions" value="1"/>
</dbReference>